<sequence>MEKWRTYFVLVLVGLVLGASIGIGFYRSASVSVRAERDQLRSAVAEWRERAGQLDTELRSLRDQAEVNRRLDEEIARTLREGMAAVSAARTDYERGLQQLYFARDIFNILRERYDPDYKTPGESTG</sequence>
<feature type="coiled-coil region" evidence="1">
    <location>
        <begin position="37"/>
        <end position="81"/>
    </location>
</feature>
<evidence type="ECO:0000313" key="3">
    <source>
        <dbReference type="EMBL" id="MPM92542.1"/>
    </source>
</evidence>
<evidence type="ECO:0000256" key="1">
    <source>
        <dbReference type="SAM" id="Coils"/>
    </source>
</evidence>
<keyword evidence="1" id="KW-0175">Coiled coil</keyword>
<accession>A0A645DW24</accession>
<comment type="caution">
    <text evidence="3">The sequence shown here is derived from an EMBL/GenBank/DDBJ whole genome shotgun (WGS) entry which is preliminary data.</text>
</comment>
<keyword evidence="2" id="KW-0812">Transmembrane</keyword>
<keyword evidence="2" id="KW-0472">Membrane</keyword>
<proteinExistence type="predicted"/>
<dbReference type="AlphaFoldDB" id="A0A645DW24"/>
<organism evidence="3">
    <name type="scientific">bioreactor metagenome</name>
    <dbReference type="NCBI Taxonomy" id="1076179"/>
    <lineage>
        <taxon>unclassified sequences</taxon>
        <taxon>metagenomes</taxon>
        <taxon>ecological metagenomes</taxon>
    </lineage>
</organism>
<name>A0A645DW24_9ZZZZ</name>
<feature type="transmembrane region" description="Helical" evidence="2">
    <location>
        <begin position="6"/>
        <end position="26"/>
    </location>
</feature>
<dbReference type="EMBL" id="VSSQ01039475">
    <property type="protein sequence ID" value="MPM92542.1"/>
    <property type="molecule type" value="Genomic_DNA"/>
</dbReference>
<protein>
    <submittedName>
        <fullName evidence="3">Uncharacterized protein</fullName>
    </submittedName>
</protein>
<gene>
    <name evidence="3" type="ORF">SDC9_139677</name>
</gene>
<keyword evidence="2" id="KW-1133">Transmembrane helix</keyword>
<evidence type="ECO:0000256" key="2">
    <source>
        <dbReference type="SAM" id="Phobius"/>
    </source>
</evidence>
<reference evidence="3" key="1">
    <citation type="submission" date="2019-08" db="EMBL/GenBank/DDBJ databases">
        <authorList>
            <person name="Kucharzyk K."/>
            <person name="Murdoch R.W."/>
            <person name="Higgins S."/>
            <person name="Loffler F."/>
        </authorList>
    </citation>
    <scope>NUCLEOTIDE SEQUENCE</scope>
</reference>